<proteinExistence type="predicted"/>
<gene>
    <name evidence="1" type="ORF">EV182_005028</name>
</gene>
<dbReference type="EMBL" id="JAMZIH010006821">
    <property type="protein sequence ID" value="KAJ1673543.1"/>
    <property type="molecule type" value="Genomic_DNA"/>
</dbReference>
<keyword evidence="2" id="KW-1185">Reference proteome</keyword>
<evidence type="ECO:0000313" key="1">
    <source>
        <dbReference type="EMBL" id="KAJ1673543.1"/>
    </source>
</evidence>
<dbReference type="Proteomes" id="UP001145114">
    <property type="component" value="Unassembled WGS sequence"/>
</dbReference>
<protein>
    <submittedName>
        <fullName evidence="1">Uncharacterized protein</fullName>
    </submittedName>
</protein>
<evidence type="ECO:0000313" key="2">
    <source>
        <dbReference type="Proteomes" id="UP001145114"/>
    </source>
</evidence>
<accession>A0ACC1HAK9</accession>
<sequence length="142" mass="15103">MGEQALLGFFITFESEGIDNLSLVYPPELIAWGEQILDPKEDVEEVGQQHQQQQTDGTSAEPAHEDEAVHGDLQHSAASPGSVPDVKTIAGEAKFGQSARERESLYSGGNSGRISRDSTADYAGNAQPPKPVDAAVGSAHHH</sequence>
<feature type="non-terminal residue" evidence="1">
    <location>
        <position position="142"/>
    </location>
</feature>
<reference evidence="1" key="1">
    <citation type="submission" date="2022-06" db="EMBL/GenBank/DDBJ databases">
        <title>Phylogenomic reconstructions and comparative analyses of Kickxellomycotina fungi.</title>
        <authorList>
            <person name="Reynolds N.K."/>
            <person name="Stajich J.E."/>
            <person name="Barry K."/>
            <person name="Grigoriev I.V."/>
            <person name="Crous P."/>
            <person name="Smith M.E."/>
        </authorList>
    </citation>
    <scope>NUCLEOTIDE SEQUENCE</scope>
    <source>
        <strain evidence="1">RSA 2271</strain>
    </source>
</reference>
<organism evidence="1 2">
    <name type="scientific">Spiromyces aspiralis</name>
    <dbReference type="NCBI Taxonomy" id="68401"/>
    <lineage>
        <taxon>Eukaryota</taxon>
        <taxon>Fungi</taxon>
        <taxon>Fungi incertae sedis</taxon>
        <taxon>Zoopagomycota</taxon>
        <taxon>Kickxellomycotina</taxon>
        <taxon>Kickxellomycetes</taxon>
        <taxon>Kickxellales</taxon>
        <taxon>Kickxellaceae</taxon>
        <taxon>Spiromyces</taxon>
    </lineage>
</organism>
<comment type="caution">
    <text evidence="1">The sequence shown here is derived from an EMBL/GenBank/DDBJ whole genome shotgun (WGS) entry which is preliminary data.</text>
</comment>
<name>A0ACC1HAK9_9FUNG</name>